<name>A0A919SKP2_9ACTN</name>
<dbReference type="RefSeq" id="WP_212991527.1">
    <property type="nucleotide sequence ID" value="NZ_BAABEA010000054.1"/>
</dbReference>
<accession>A0A919SKP2</accession>
<proteinExistence type="predicted"/>
<keyword evidence="2" id="KW-1185">Reference proteome</keyword>
<dbReference type="SUPFAM" id="SSF51366">
    <property type="entry name" value="Ribulose-phoshate binding barrel"/>
    <property type="match status" value="1"/>
</dbReference>
<dbReference type="InterPro" id="IPR011060">
    <property type="entry name" value="RibuloseP-bd_barrel"/>
</dbReference>
<dbReference type="AlphaFoldDB" id="A0A919SKP2"/>
<dbReference type="EMBL" id="BOQL01000044">
    <property type="protein sequence ID" value="GIM73431.1"/>
    <property type="molecule type" value="Genomic_DNA"/>
</dbReference>
<reference evidence="1" key="1">
    <citation type="submission" date="2021-03" db="EMBL/GenBank/DDBJ databases">
        <title>Whole genome shotgun sequence of Actinoplanes auranticolor NBRC 12245.</title>
        <authorList>
            <person name="Komaki H."/>
            <person name="Tamura T."/>
        </authorList>
    </citation>
    <scope>NUCLEOTIDE SEQUENCE</scope>
    <source>
        <strain evidence="1">NBRC 12245</strain>
    </source>
</reference>
<protein>
    <recommendedName>
        <fullName evidence="3">Phosphoribosylanthranilate isomerase</fullName>
    </recommendedName>
</protein>
<evidence type="ECO:0008006" key="3">
    <source>
        <dbReference type="Google" id="ProtNLM"/>
    </source>
</evidence>
<evidence type="ECO:0000313" key="2">
    <source>
        <dbReference type="Proteomes" id="UP000681340"/>
    </source>
</evidence>
<dbReference type="Proteomes" id="UP000681340">
    <property type="component" value="Unassembled WGS sequence"/>
</dbReference>
<gene>
    <name evidence="1" type="ORF">Aau02nite_56000</name>
</gene>
<sequence length="234" mass="25326">MTNKLIKVDRVRSVAEATDLEALGADLIGVSLTADPRFHDDRTVTVEQAAAIGEALRRATLVTAMELAKDPDRVLRTVAATGAGMVQPITEAIPPPEVRRALSDTGVGIVYGGIEIAHDDDPGWVFSAYAGEPDLNAALFHADVLPEYRDSWVFLRDRAPEYGQEFQIADLDELGRERPIAVGLDFTADNVREIVAALPSVRGIALTLAGQGRRSDARFHRYADAVRVLQAARG</sequence>
<evidence type="ECO:0000313" key="1">
    <source>
        <dbReference type="EMBL" id="GIM73431.1"/>
    </source>
</evidence>
<dbReference type="Gene3D" id="3.20.20.70">
    <property type="entry name" value="Aldolase class I"/>
    <property type="match status" value="1"/>
</dbReference>
<dbReference type="InterPro" id="IPR013785">
    <property type="entry name" value="Aldolase_TIM"/>
</dbReference>
<comment type="caution">
    <text evidence="1">The sequence shown here is derived from an EMBL/GenBank/DDBJ whole genome shotgun (WGS) entry which is preliminary data.</text>
</comment>
<organism evidence="1 2">
    <name type="scientific">Actinoplanes auranticolor</name>
    <dbReference type="NCBI Taxonomy" id="47988"/>
    <lineage>
        <taxon>Bacteria</taxon>
        <taxon>Bacillati</taxon>
        <taxon>Actinomycetota</taxon>
        <taxon>Actinomycetes</taxon>
        <taxon>Micromonosporales</taxon>
        <taxon>Micromonosporaceae</taxon>
        <taxon>Actinoplanes</taxon>
    </lineage>
</organism>